<sequence length="82" mass="8907">MSDQTTVSLRPSHKPAVDEAQEALADRLGFRPTKGQTIVHACRSILGDVTHDEANELLVLTDSEAFEEFLGADGDLESEARP</sequence>
<dbReference type="AlphaFoldDB" id="L9Y1H1"/>
<gene>
    <name evidence="2" type="ORF">C492_00454</name>
</gene>
<evidence type="ECO:0000313" key="3">
    <source>
        <dbReference type="Proteomes" id="UP000011531"/>
    </source>
</evidence>
<comment type="caution">
    <text evidence="2">The sequence shown here is derived from an EMBL/GenBank/DDBJ whole genome shotgun (WGS) entry which is preliminary data.</text>
</comment>
<reference evidence="2 3" key="1">
    <citation type="journal article" date="2014" name="PLoS Genet.">
        <title>Phylogenetically driven sequencing of extremely halophilic archaea reveals strategies for static and dynamic osmo-response.</title>
        <authorList>
            <person name="Becker E.A."/>
            <person name="Seitzer P.M."/>
            <person name="Tritt A."/>
            <person name="Larsen D."/>
            <person name="Krusor M."/>
            <person name="Yao A.I."/>
            <person name="Wu D."/>
            <person name="Madern D."/>
            <person name="Eisen J.A."/>
            <person name="Darling A.E."/>
            <person name="Facciotti M.T."/>
        </authorList>
    </citation>
    <scope>NUCLEOTIDE SEQUENCE [LARGE SCALE GENOMIC DNA]</scope>
    <source>
        <strain evidence="2 3">DSM 18795</strain>
    </source>
</reference>
<evidence type="ECO:0000256" key="1">
    <source>
        <dbReference type="SAM" id="MobiDB-lite"/>
    </source>
</evidence>
<feature type="region of interest" description="Disordered" evidence="1">
    <location>
        <begin position="1"/>
        <end position="20"/>
    </location>
</feature>
<evidence type="ECO:0000313" key="2">
    <source>
        <dbReference type="EMBL" id="ELY66728.1"/>
    </source>
</evidence>
<dbReference type="RefSeq" id="WP_008419463.1">
    <property type="nucleotide sequence ID" value="NZ_AOIA01000014.1"/>
</dbReference>
<dbReference type="EMBL" id="AOIA01000014">
    <property type="protein sequence ID" value="ELY66728.1"/>
    <property type="molecule type" value="Genomic_DNA"/>
</dbReference>
<protein>
    <submittedName>
        <fullName evidence="2">Uncharacterized protein</fullName>
    </submittedName>
</protein>
<proteinExistence type="predicted"/>
<organism evidence="2 3">
    <name type="scientific">Natronococcus jeotgali DSM 18795</name>
    <dbReference type="NCBI Taxonomy" id="1227498"/>
    <lineage>
        <taxon>Archaea</taxon>
        <taxon>Methanobacteriati</taxon>
        <taxon>Methanobacteriota</taxon>
        <taxon>Stenosarchaea group</taxon>
        <taxon>Halobacteria</taxon>
        <taxon>Halobacteriales</taxon>
        <taxon>Natrialbaceae</taxon>
        <taxon>Natronococcus</taxon>
    </lineage>
</organism>
<accession>L9Y1H1</accession>
<dbReference type="Proteomes" id="UP000011531">
    <property type="component" value="Unassembled WGS sequence"/>
</dbReference>
<keyword evidence="3" id="KW-1185">Reference proteome</keyword>
<name>L9Y1H1_9EURY</name>
<dbReference type="OrthoDB" id="379845at2157"/>